<dbReference type="InterPro" id="IPR024079">
    <property type="entry name" value="MetalloPept_cat_dom_sf"/>
</dbReference>
<evidence type="ECO:0000256" key="2">
    <source>
        <dbReference type="ARBA" id="ARBA00004613"/>
    </source>
</evidence>
<evidence type="ECO:0000259" key="6">
    <source>
        <dbReference type="SMART" id="SM00235"/>
    </source>
</evidence>
<evidence type="ECO:0000256" key="1">
    <source>
        <dbReference type="ARBA" id="ARBA00001913"/>
    </source>
</evidence>
<reference evidence="7" key="1">
    <citation type="journal article" date="2014" name="Int. J. Syst. Evol. Microbiol.">
        <title>Complete genome sequence of Corynebacterium casei LMG S-19264T (=DSM 44701T), isolated from a smear-ripened cheese.</title>
        <authorList>
            <consortium name="US DOE Joint Genome Institute (JGI-PGF)"/>
            <person name="Walter F."/>
            <person name="Albersmeier A."/>
            <person name="Kalinowski J."/>
            <person name="Ruckert C."/>
        </authorList>
    </citation>
    <scope>NUCLEOTIDE SEQUENCE</scope>
    <source>
        <strain evidence="7">CGMCC 1.12214</strain>
    </source>
</reference>
<dbReference type="Gene3D" id="2.150.10.10">
    <property type="entry name" value="Serralysin-like metalloprotease, C-terminal"/>
    <property type="match status" value="2"/>
</dbReference>
<dbReference type="InterPro" id="IPR011049">
    <property type="entry name" value="Serralysin-like_metalloprot_C"/>
</dbReference>
<evidence type="ECO:0000256" key="5">
    <source>
        <dbReference type="ARBA" id="ARBA00022737"/>
    </source>
</evidence>
<dbReference type="GO" id="GO:0006508">
    <property type="term" value="P:proteolysis"/>
    <property type="evidence" value="ECO:0007669"/>
    <property type="project" value="UniProtKB-KW"/>
</dbReference>
<dbReference type="AlphaFoldDB" id="A0A917I4V4"/>
<evidence type="ECO:0000313" key="7">
    <source>
        <dbReference type="EMBL" id="GGH11461.1"/>
    </source>
</evidence>
<keyword evidence="7" id="KW-0645">Protease</keyword>
<dbReference type="PRINTS" id="PR00313">
    <property type="entry name" value="CABNDNGRPT"/>
</dbReference>
<dbReference type="InterPro" id="IPR001343">
    <property type="entry name" value="Hemolysn_Ca-bd"/>
</dbReference>
<dbReference type="InterPro" id="IPR013858">
    <property type="entry name" value="Peptidase_M10B_C"/>
</dbReference>
<protein>
    <submittedName>
        <fullName evidence="7">Protease</fullName>
    </submittedName>
</protein>
<keyword evidence="7" id="KW-0378">Hydrolase</keyword>
<dbReference type="GO" id="GO:0008237">
    <property type="term" value="F:metallopeptidase activity"/>
    <property type="evidence" value="ECO:0007669"/>
    <property type="project" value="InterPro"/>
</dbReference>
<keyword evidence="4" id="KW-0964">Secreted</keyword>
<dbReference type="GO" id="GO:0005509">
    <property type="term" value="F:calcium ion binding"/>
    <property type="evidence" value="ECO:0007669"/>
    <property type="project" value="InterPro"/>
</dbReference>
<dbReference type="SUPFAM" id="SSF51120">
    <property type="entry name" value="beta-Roll"/>
    <property type="match status" value="2"/>
</dbReference>
<gene>
    <name evidence="7" type="ORF">GCM10007036_08530</name>
</gene>
<dbReference type="GO" id="GO:0005615">
    <property type="term" value="C:extracellular space"/>
    <property type="evidence" value="ECO:0007669"/>
    <property type="project" value="InterPro"/>
</dbReference>
<sequence length="575" mass="59054">MPAVSTFSPTGVSTIDGLLGGTKWAVSAFTYSFPSSASFYGAIYGDGEPSTGFGALNLVQQAATRDALGMYAAVANLAFTEKPETLTQHADLRYAMSDAPPTAWAYYPTPAAEGGDAWFNNASGEYANPVKGTYAYQGFIHETGHALGLKHPHEVDGAFGAMPLAHDSLEYTVMSYRSFVGASTTTGYTNGDYDYPQTLMMDDIRAIQQLYGANFNTQAGDTVYRWSPTTGELSINGVGQGAPGANHVFMTLWDGNGVDTYDFSAYATNLSVDLRPGAWTKTSSAQLAHLDYYGADTHRAAGNIANALQFNGDVRSLIENANGGAGNDSMIGNQAANVLKGGAGADTLQGLDGADSLYGQDGADVLIGGQKGDLLDGGAGIDTASYATSTAGVLVDLVSVAANTGDALGDRFVSIENITGSGLADTLRGDNFANTLTGGVGNDVLYGRGGADTLVGGGGNDTINGGGGADVLNGGAGADMFVFQTLAEANPASRVTIQDFVSGTDKVYLRSIDADANVAGDQAFVFIGASAFSHHDGELCFAAGILSGDVNGDGVADFQVKVLGSAALASTDFYL</sequence>
<dbReference type="SUPFAM" id="SSF55486">
    <property type="entry name" value="Metalloproteases ('zincins'), catalytic domain"/>
    <property type="match status" value="1"/>
</dbReference>
<evidence type="ECO:0000313" key="8">
    <source>
        <dbReference type="Proteomes" id="UP000603912"/>
    </source>
</evidence>
<dbReference type="InterPro" id="IPR018511">
    <property type="entry name" value="Hemolysin-typ_Ca-bd_CS"/>
</dbReference>
<accession>A0A917I4V4</accession>
<comment type="caution">
    <text evidence="7">The sequence shown here is derived from an EMBL/GenBank/DDBJ whole genome shotgun (WGS) entry which is preliminary data.</text>
</comment>
<dbReference type="InterPro" id="IPR050557">
    <property type="entry name" value="RTX_toxin/Mannuronan_C5-epim"/>
</dbReference>
<feature type="domain" description="Peptidase metallopeptidase" evidence="6">
    <location>
        <begin position="20"/>
        <end position="197"/>
    </location>
</feature>
<dbReference type="Pfam" id="PF08548">
    <property type="entry name" value="Peptidase_M10_C"/>
    <property type="match status" value="2"/>
</dbReference>
<dbReference type="Pfam" id="PF00353">
    <property type="entry name" value="HemolysinCabind"/>
    <property type="match status" value="1"/>
</dbReference>
<dbReference type="CDD" id="cd04277">
    <property type="entry name" value="ZnMc_serralysin_like"/>
    <property type="match status" value="1"/>
</dbReference>
<comment type="cofactor">
    <cofactor evidence="1">
        <name>Ca(2+)</name>
        <dbReference type="ChEBI" id="CHEBI:29108"/>
    </cofactor>
</comment>
<reference evidence="7" key="2">
    <citation type="submission" date="2020-09" db="EMBL/GenBank/DDBJ databases">
        <authorList>
            <person name="Sun Q."/>
            <person name="Zhou Y."/>
        </authorList>
    </citation>
    <scope>NUCLEOTIDE SEQUENCE</scope>
    <source>
        <strain evidence="7">CGMCC 1.12214</strain>
    </source>
</reference>
<dbReference type="InterPro" id="IPR034033">
    <property type="entry name" value="Serralysin-like"/>
</dbReference>
<dbReference type="RefSeq" id="WP_188516465.1">
    <property type="nucleotide sequence ID" value="NZ_BMES01000001.1"/>
</dbReference>
<dbReference type="SMART" id="SM00235">
    <property type="entry name" value="ZnMc"/>
    <property type="match status" value="1"/>
</dbReference>
<keyword evidence="8" id="KW-1185">Reference proteome</keyword>
<dbReference type="EMBL" id="BMES01000001">
    <property type="protein sequence ID" value="GGH11461.1"/>
    <property type="molecule type" value="Genomic_DNA"/>
</dbReference>
<comment type="subcellular location">
    <subcellularLocation>
        <location evidence="2">Secreted</location>
    </subcellularLocation>
</comment>
<dbReference type="PANTHER" id="PTHR38340">
    <property type="entry name" value="S-LAYER PROTEIN"/>
    <property type="match status" value="1"/>
</dbReference>
<dbReference type="InterPro" id="IPR006026">
    <property type="entry name" value="Peptidase_Metallo"/>
</dbReference>
<organism evidence="7 8">
    <name type="scientific">Alsobacter metallidurans</name>
    <dbReference type="NCBI Taxonomy" id="340221"/>
    <lineage>
        <taxon>Bacteria</taxon>
        <taxon>Pseudomonadati</taxon>
        <taxon>Pseudomonadota</taxon>
        <taxon>Alphaproteobacteria</taxon>
        <taxon>Hyphomicrobiales</taxon>
        <taxon>Alsobacteraceae</taxon>
        <taxon>Alsobacter</taxon>
    </lineage>
</organism>
<dbReference type="Gene3D" id="3.40.390.10">
    <property type="entry name" value="Collagenase (Catalytic Domain)"/>
    <property type="match status" value="1"/>
</dbReference>
<name>A0A917I4V4_9HYPH</name>
<evidence type="ECO:0000256" key="3">
    <source>
        <dbReference type="ARBA" id="ARBA00009490"/>
    </source>
</evidence>
<keyword evidence="5" id="KW-0677">Repeat</keyword>
<comment type="similarity">
    <text evidence="3">Belongs to the peptidase M10B family.</text>
</comment>
<proteinExistence type="inferred from homology"/>
<dbReference type="PANTHER" id="PTHR38340:SF1">
    <property type="entry name" value="S-LAYER PROTEIN"/>
    <property type="match status" value="1"/>
</dbReference>
<dbReference type="PROSITE" id="PS00330">
    <property type="entry name" value="HEMOLYSIN_CALCIUM"/>
    <property type="match status" value="4"/>
</dbReference>
<evidence type="ECO:0000256" key="4">
    <source>
        <dbReference type="ARBA" id="ARBA00022525"/>
    </source>
</evidence>
<dbReference type="GO" id="GO:0008270">
    <property type="term" value="F:zinc ion binding"/>
    <property type="evidence" value="ECO:0007669"/>
    <property type="project" value="InterPro"/>
</dbReference>
<dbReference type="Proteomes" id="UP000603912">
    <property type="component" value="Unassembled WGS sequence"/>
</dbReference>